<evidence type="ECO:0000256" key="1">
    <source>
        <dbReference type="ARBA" id="ARBA00004555"/>
    </source>
</evidence>
<name>A0A0A1WTF9_ZEUCU</name>
<dbReference type="GO" id="GO:0008199">
    <property type="term" value="F:ferric iron binding"/>
    <property type="evidence" value="ECO:0007669"/>
    <property type="project" value="InterPro"/>
</dbReference>
<reference evidence="18" key="1">
    <citation type="submission" date="2014-11" db="EMBL/GenBank/DDBJ databases">
        <authorList>
            <person name="Geib S."/>
        </authorList>
    </citation>
    <scope>NUCLEOTIDE SEQUENCE</scope>
</reference>
<proteinExistence type="inferred from homology"/>
<feature type="binding site" evidence="14">
    <location>
        <position position="116"/>
    </location>
    <ligand>
        <name>Fe cation</name>
        <dbReference type="ChEBI" id="CHEBI:24875"/>
        <label>1</label>
    </ligand>
</feature>
<evidence type="ECO:0000259" key="17">
    <source>
        <dbReference type="PROSITE" id="PS50905"/>
    </source>
</evidence>
<keyword evidence="16" id="KW-0812">Transmembrane</keyword>
<dbReference type="PANTHER" id="PTHR11431">
    <property type="entry name" value="FERRITIN"/>
    <property type="match status" value="1"/>
</dbReference>
<dbReference type="EMBL" id="GBXI01011968">
    <property type="protein sequence ID" value="JAD02324.1"/>
    <property type="molecule type" value="Transcribed_RNA"/>
</dbReference>
<keyword evidence="5" id="KW-0964">Secreted</keyword>
<comment type="similarity">
    <text evidence="3 15">Belongs to the ferritin family.</text>
</comment>
<comment type="subunit">
    <text evidence="13">Oligomer of 12 light (L) chains and 12 heavy (H) chains; L and H chains are disulfide-linked. The functional molecule forms a roughly spherical shell with a diameter of 12 nm and contains a central cavity into which the insoluble ferric iron core is deposited.</text>
</comment>
<feature type="binding site" evidence="14">
    <location>
        <position position="113"/>
    </location>
    <ligand>
        <name>Fe cation</name>
        <dbReference type="ChEBI" id="CHEBI:24875"/>
        <label>1</label>
    </ligand>
</feature>
<dbReference type="Pfam" id="PF00210">
    <property type="entry name" value="Ferritin"/>
    <property type="match status" value="1"/>
</dbReference>
<dbReference type="PROSITE" id="PS50905">
    <property type="entry name" value="FERRITIN_LIKE"/>
    <property type="match status" value="1"/>
</dbReference>
<dbReference type="GO" id="GO:0004322">
    <property type="term" value="F:ferroxidase activity"/>
    <property type="evidence" value="ECO:0007669"/>
    <property type="project" value="UniProtKB-EC"/>
</dbReference>
<comment type="subcellular location">
    <subcellularLocation>
        <location evidence="1">Golgi apparatus</location>
    </subcellularLocation>
    <subcellularLocation>
        <location evidence="2">Secreted</location>
    </subcellularLocation>
</comment>
<keyword evidence="11" id="KW-1015">Disulfide bond</keyword>
<feature type="domain" description="Ferritin-like diiron" evidence="17">
    <location>
        <begin position="61"/>
        <end position="214"/>
    </location>
</feature>
<dbReference type="InterPro" id="IPR009078">
    <property type="entry name" value="Ferritin-like_SF"/>
</dbReference>
<keyword evidence="16" id="KW-1133">Transmembrane helix</keyword>
<evidence type="ECO:0000256" key="7">
    <source>
        <dbReference type="ARBA" id="ARBA00022729"/>
    </source>
</evidence>
<evidence type="ECO:0000256" key="13">
    <source>
        <dbReference type="ARBA" id="ARBA00063343"/>
    </source>
</evidence>
<keyword evidence="9 14" id="KW-0408">Iron</keyword>
<dbReference type="EC" id="1.16.3.1" evidence="15"/>
<keyword evidence="16" id="KW-0472">Membrane</keyword>
<evidence type="ECO:0000256" key="10">
    <source>
        <dbReference type="ARBA" id="ARBA00023034"/>
    </source>
</evidence>
<feature type="binding site" evidence="14">
    <location>
        <position position="196"/>
    </location>
    <ligand>
        <name>Fe cation</name>
        <dbReference type="ChEBI" id="CHEBI:24875"/>
        <label>1</label>
    </ligand>
</feature>
<dbReference type="InterPro" id="IPR001519">
    <property type="entry name" value="Ferritin"/>
</dbReference>
<dbReference type="SUPFAM" id="SSF47240">
    <property type="entry name" value="Ferritin-like"/>
    <property type="match status" value="1"/>
</dbReference>
<dbReference type="PANTHER" id="PTHR11431:SF43">
    <property type="entry name" value="FERRITIN"/>
    <property type="match status" value="1"/>
</dbReference>
<comment type="catalytic activity">
    <reaction evidence="12 15">
        <text>4 Fe(2+) + O2 + 4 H(+) = 4 Fe(3+) + 2 H2O</text>
        <dbReference type="Rhea" id="RHEA:11148"/>
        <dbReference type="ChEBI" id="CHEBI:15377"/>
        <dbReference type="ChEBI" id="CHEBI:15378"/>
        <dbReference type="ChEBI" id="CHEBI:15379"/>
        <dbReference type="ChEBI" id="CHEBI:29033"/>
        <dbReference type="ChEBI" id="CHEBI:29034"/>
        <dbReference type="EC" id="1.16.3.1"/>
    </reaction>
</comment>
<keyword evidence="10" id="KW-0333">Golgi apparatus</keyword>
<evidence type="ECO:0000256" key="14">
    <source>
        <dbReference type="PIRSR" id="PIRSR601519-1"/>
    </source>
</evidence>
<dbReference type="GO" id="GO:0006879">
    <property type="term" value="P:intracellular iron ion homeostasis"/>
    <property type="evidence" value="ECO:0007669"/>
    <property type="project" value="UniProtKB-KW"/>
</dbReference>
<evidence type="ECO:0000256" key="8">
    <source>
        <dbReference type="ARBA" id="ARBA00023002"/>
    </source>
</evidence>
<keyword evidence="4 15" id="KW-0409">Iron storage</keyword>
<dbReference type="InterPro" id="IPR009040">
    <property type="entry name" value="Ferritin-like_diiron"/>
</dbReference>
<comment type="function">
    <text evidence="15">Stores iron in a soluble, non-toxic, readily available form. Important for iron homeostasis. Iron is taken up in the ferrous form and deposited as ferric hydroxides after oxidation.</text>
</comment>
<dbReference type="CDD" id="cd01056">
    <property type="entry name" value="Euk_Ferritin"/>
    <property type="match status" value="1"/>
</dbReference>
<evidence type="ECO:0000256" key="16">
    <source>
        <dbReference type="SAM" id="Phobius"/>
    </source>
</evidence>
<dbReference type="GO" id="GO:0005576">
    <property type="term" value="C:extracellular region"/>
    <property type="evidence" value="ECO:0007669"/>
    <property type="project" value="UniProtKB-SubCell"/>
</dbReference>
<evidence type="ECO:0000256" key="9">
    <source>
        <dbReference type="ARBA" id="ARBA00023004"/>
    </source>
</evidence>
<feature type="binding site" evidence="14">
    <location>
        <position position="161"/>
    </location>
    <ligand>
        <name>Fe cation</name>
        <dbReference type="ChEBI" id="CHEBI:24875"/>
        <label>1</label>
    </ligand>
</feature>
<evidence type="ECO:0000256" key="5">
    <source>
        <dbReference type="ARBA" id="ARBA00022525"/>
    </source>
</evidence>
<keyword evidence="8 15" id="KW-0560">Oxidoreductase</keyword>
<evidence type="ECO:0000256" key="3">
    <source>
        <dbReference type="ARBA" id="ARBA00007513"/>
    </source>
</evidence>
<dbReference type="FunFam" id="1.20.1260.10:FF:000017">
    <property type="entry name" value="Ferritin"/>
    <property type="match status" value="1"/>
</dbReference>
<sequence length="229" mass="26057">MTLKVTNGFSTNCALFTLTYVSPVLFVTYVCMSHANFRKFSLIPTGRLEHPRLPVEWIGLNDKNGQCLEEMRKQIQMEINASNIYLAMAAHFSRDVVNRPGFAEHFFKSAREEREHGSKLIEYLSMRGQLTDSVTDLIQLIDVDVKVDSGVDALRQALELETKVTKSIRSLIKTCEKSPNWYHLVDWLTGEFLEEQLTGQRDLAGKLSTLTKMMSTQGAVGEFLFDKQL</sequence>
<evidence type="ECO:0000256" key="4">
    <source>
        <dbReference type="ARBA" id="ARBA00022434"/>
    </source>
</evidence>
<dbReference type="GO" id="GO:0008198">
    <property type="term" value="F:ferrous iron binding"/>
    <property type="evidence" value="ECO:0007669"/>
    <property type="project" value="TreeGrafter"/>
</dbReference>
<evidence type="ECO:0000256" key="11">
    <source>
        <dbReference type="ARBA" id="ARBA00023157"/>
    </source>
</evidence>
<dbReference type="InterPro" id="IPR008331">
    <property type="entry name" value="Ferritin_DPS_dom"/>
</dbReference>
<evidence type="ECO:0000256" key="6">
    <source>
        <dbReference type="ARBA" id="ARBA00022723"/>
    </source>
</evidence>
<keyword evidence="7" id="KW-0732">Signal</keyword>
<evidence type="ECO:0000313" key="18">
    <source>
        <dbReference type="EMBL" id="JAD02324.1"/>
    </source>
</evidence>
<evidence type="ECO:0000256" key="15">
    <source>
        <dbReference type="RuleBase" id="RU361145"/>
    </source>
</evidence>
<evidence type="ECO:0000256" key="12">
    <source>
        <dbReference type="ARBA" id="ARBA00047990"/>
    </source>
</evidence>
<accession>A0A0A1WTF9</accession>
<evidence type="ECO:0000256" key="2">
    <source>
        <dbReference type="ARBA" id="ARBA00004613"/>
    </source>
</evidence>
<dbReference type="Gene3D" id="1.20.1260.10">
    <property type="match status" value="1"/>
</dbReference>
<dbReference type="InterPro" id="IPR012347">
    <property type="entry name" value="Ferritin-like"/>
</dbReference>
<dbReference type="GO" id="GO:0005794">
    <property type="term" value="C:Golgi apparatus"/>
    <property type="evidence" value="ECO:0007669"/>
    <property type="project" value="UniProtKB-SubCell"/>
</dbReference>
<organism evidence="18">
    <name type="scientific">Zeugodacus cucurbitae</name>
    <name type="common">Melon fruit fly</name>
    <name type="synonym">Bactrocera cucurbitae</name>
    <dbReference type="NCBI Taxonomy" id="28588"/>
    <lineage>
        <taxon>Eukaryota</taxon>
        <taxon>Metazoa</taxon>
        <taxon>Ecdysozoa</taxon>
        <taxon>Arthropoda</taxon>
        <taxon>Hexapoda</taxon>
        <taxon>Insecta</taxon>
        <taxon>Pterygota</taxon>
        <taxon>Neoptera</taxon>
        <taxon>Endopterygota</taxon>
        <taxon>Diptera</taxon>
        <taxon>Brachycera</taxon>
        <taxon>Muscomorpha</taxon>
        <taxon>Tephritoidea</taxon>
        <taxon>Tephritidae</taxon>
        <taxon>Zeugodacus</taxon>
        <taxon>Zeugodacus</taxon>
    </lineage>
</organism>
<feature type="binding site" evidence="14">
    <location>
        <position position="78"/>
    </location>
    <ligand>
        <name>Fe cation</name>
        <dbReference type="ChEBI" id="CHEBI:24875"/>
        <label>1</label>
    </ligand>
</feature>
<keyword evidence="6 14" id="KW-0479">Metal-binding</keyword>
<dbReference type="GO" id="GO:0006826">
    <property type="term" value="P:iron ion transport"/>
    <property type="evidence" value="ECO:0007669"/>
    <property type="project" value="InterPro"/>
</dbReference>
<reference evidence="18" key="2">
    <citation type="journal article" date="2015" name="Gigascience">
        <title>Reconstructing a comprehensive transcriptome assembly of a white-pupal translocated strain of the pest fruit fly Bactrocera cucurbitae.</title>
        <authorList>
            <person name="Sim S.B."/>
            <person name="Calla B."/>
            <person name="Hall B."/>
            <person name="DeRego T."/>
            <person name="Geib S.M."/>
        </authorList>
    </citation>
    <scope>NUCLEOTIDE SEQUENCE</scope>
</reference>
<gene>
    <name evidence="18" type="primary">FERH</name>
    <name evidence="18" type="ORF">g.56591</name>
</gene>
<dbReference type="AlphaFoldDB" id="A0A0A1WTF9"/>
<protein>
    <recommendedName>
        <fullName evidence="15">Ferritin</fullName>
        <ecNumber evidence="15">1.16.3.1</ecNumber>
    </recommendedName>
</protein>
<feature type="transmembrane region" description="Helical" evidence="16">
    <location>
        <begin position="14"/>
        <end position="32"/>
    </location>
</feature>